<dbReference type="RefSeq" id="WP_258731693.1">
    <property type="nucleotide sequence ID" value="NZ_JANTHZ010000002.1"/>
</dbReference>
<dbReference type="Gene3D" id="3.40.190.150">
    <property type="entry name" value="Bordetella uptake gene, domain 1"/>
    <property type="match status" value="1"/>
</dbReference>
<dbReference type="CDD" id="cd07012">
    <property type="entry name" value="PBP2_Bug_TTT"/>
    <property type="match status" value="1"/>
</dbReference>
<evidence type="ECO:0000313" key="3">
    <source>
        <dbReference type="EMBL" id="MCS0494665.1"/>
    </source>
</evidence>
<proteinExistence type="inferred from homology"/>
<keyword evidence="4" id="KW-1185">Reference proteome</keyword>
<reference evidence="3" key="1">
    <citation type="submission" date="2022-08" db="EMBL/GenBank/DDBJ databases">
        <authorList>
            <person name="Li F."/>
        </authorList>
    </citation>
    <scope>NUCLEOTIDE SEQUENCE</scope>
    <source>
        <strain evidence="3">MQZ15Z-1</strain>
    </source>
</reference>
<dbReference type="EMBL" id="JANTHZ010000002">
    <property type="protein sequence ID" value="MCS0494665.1"/>
    <property type="molecule type" value="Genomic_DNA"/>
</dbReference>
<comment type="caution">
    <text evidence="3">The sequence shown here is derived from an EMBL/GenBank/DDBJ whole genome shotgun (WGS) entry which is preliminary data.</text>
</comment>
<evidence type="ECO:0000256" key="1">
    <source>
        <dbReference type="ARBA" id="ARBA00006987"/>
    </source>
</evidence>
<feature type="chain" id="PRO_5040802338" evidence="2">
    <location>
        <begin position="25"/>
        <end position="322"/>
    </location>
</feature>
<dbReference type="PIRSF" id="PIRSF017082">
    <property type="entry name" value="YflP"/>
    <property type="match status" value="1"/>
</dbReference>
<comment type="similarity">
    <text evidence="1">Belongs to the UPF0065 (bug) family.</text>
</comment>
<dbReference type="AlphaFoldDB" id="A0A9X2PB34"/>
<dbReference type="Proteomes" id="UP001151088">
    <property type="component" value="Unassembled WGS sequence"/>
</dbReference>
<gene>
    <name evidence="3" type="ORF">NVS89_06105</name>
</gene>
<keyword evidence="2" id="KW-0732">Signal</keyword>
<dbReference type="Gene3D" id="3.40.190.10">
    <property type="entry name" value="Periplasmic binding protein-like II"/>
    <property type="match status" value="1"/>
</dbReference>
<dbReference type="PANTHER" id="PTHR42928">
    <property type="entry name" value="TRICARBOXYLATE-BINDING PROTEIN"/>
    <property type="match status" value="1"/>
</dbReference>
<dbReference type="InterPro" id="IPR005064">
    <property type="entry name" value="BUG"/>
</dbReference>
<name>A0A9X2PB34_9HYPH</name>
<dbReference type="PANTHER" id="PTHR42928:SF3">
    <property type="entry name" value="UPF0065 PROTEIN YFLP"/>
    <property type="match status" value="1"/>
</dbReference>
<evidence type="ECO:0000256" key="2">
    <source>
        <dbReference type="SAM" id="SignalP"/>
    </source>
</evidence>
<feature type="signal peptide" evidence="2">
    <location>
        <begin position="1"/>
        <end position="24"/>
    </location>
</feature>
<dbReference type="InterPro" id="IPR042100">
    <property type="entry name" value="Bug_dom1"/>
</dbReference>
<dbReference type="SUPFAM" id="SSF53850">
    <property type="entry name" value="Periplasmic binding protein-like II"/>
    <property type="match status" value="1"/>
</dbReference>
<accession>A0A9X2PB34</accession>
<protein>
    <submittedName>
        <fullName evidence="3">Tripartite tricarboxylate transporter substrate binding protein</fullName>
    </submittedName>
</protein>
<dbReference type="Pfam" id="PF03401">
    <property type="entry name" value="TctC"/>
    <property type="match status" value="1"/>
</dbReference>
<organism evidence="3 4">
    <name type="scientific">Ancylobacter mangrovi</name>
    <dbReference type="NCBI Taxonomy" id="2972472"/>
    <lineage>
        <taxon>Bacteria</taxon>
        <taxon>Pseudomonadati</taxon>
        <taxon>Pseudomonadota</taxon>
        <taxon>Alphaproteobacteria</taxon>
        <taxon>Hyphomicrobiales</taxon>
        <taxon>Xanthobacteraceae</taxon>
        <taxon>Ancylobacter</taxon>
    </lineage>
</organism>
<evidence type="ECO:0000313" key="4">
    <source>
        <dbReference type="Proteomes" id="UP001151088"/>
    </source>
</evidence>
<sequence>MRKTVIVGALAALSLGSVCSAALAQNCPSPLHIIAPAAPGGGLDQTGRALQQILVTEKLDDNVQVLNVPGAGGTIGIAQMVTQSRKDPGTLMVAANVLIGAILSNGSSITLADTRPVARLVSEYEVIVVPKDSPFKTLQDLLDALKADPGKVSWAGGSAGGTDQITAALIAKAVGVDPRKVNYIAFAGGGEALASVLGGKVSAGLNTYSEFREQIASGDLRLLAVAGPERLPKVDAPTLKEQGVDVVAQVWRMVTAPPGITDEQHAALVACVKAAATSEAWSKLLAERGWTSGLMTGPELDAFVKSETDITTDVLREIGFIK</sequence>